<keyword evidence="8" id="KW-0472">Membrane</keyword>
<evidence type="ECO:0000313" key="15">
    <source>
        <dbReference type="Proteomes" id="UP000183104"/>
    </source>
</evidence>
<keyword evidence="7" id="KW-0653">Protein transport</keyword>
<dbReference type="EMBL" id="FMUN01000004">
    <property type="protein sequence ID" value="SCY27263.1"/>
    <property type="molecule type" value="Genomic_DNA"/>
</dbReference>
<dbReference type="Gene3D" id="2.50.20.10">
    <property type="entry name" value="Lipoprotein localisation LolA/LolB/LppX"/>
    <property type="match status" value="1"/>
</dbReference>
<keyword evidence="10" id="KW-0143">Chaperone</keyword>
<dbReference type="CDD" id="cd16326">
    <property type="entry name" value="LolB"/>
    <property type="match status" value="1"/>
</dbReference>
<dbReference type="SUPFAM" id="SSF89392">
    <property type="entry name" value="Prokaryotic lipoproteins and lipoprotein localization factors"/>
    <property type="match status" value="1"/>
</dbReference>
<dbReference type="InterPro" id="IPR004565">
    <property type="entry name" value="OM_lipoprot_LolB"/>
</dbReference>
<evidence type="ECO:0000256" key="5">
    <source>
        <dbReference type="ARBA" id="ARBA00022448"/>
    </source>
</evidence>
<gene>
    <name evidence="14" type="ORF">SAMN05661077_1663</name>
</gene>
<keyword evidence="15" id="KW-1185">Reference proteome</keyword>
<keyword evidence="12 14" id="KW-0449">Lipoprotein</keyword>
<dbReference type="OrthoDB" id="9797618at2"/>
<dbReference type="RefSeq" id="WP_054965017.1">
    <property type="nucleotide sequence ID" value="NZ_FMUN01000004.1"/>
</dbReference>
<evidence type="ECO:0000256" key="6">
    <source>
        <dbReference type="ARBA" id="ARBA00022729"/>
    </source>
</evidence>
<dbReference type="NCBIfam" id="TIGR00548">
    <property type="entry name" value="lolB"/>
    <property type="match status" value="1"/>
</dbReference>
<evidence type="ECO:0000256" key="11">
    <source>
        <dbReference type="ARBA" id="ARBA00023237"/>
    </source>
</evidence>
<dbReference type="InterPro" id="IPR029046">
    <property type="entry name" value="LolA/LolB/LppX"/>
</dbReference>
<keyword evidence="11" id="KW-0998">Cell outer membrane</keyword>
<evidence type="ECO:0000256" key="8">
    <source>
        <dbReference type="ARBA" id="ARBA00023136"/>
    </source>
</evidence>
<dbReference type="AlphaFoldDB" id="A0A0N8PNG2"/>
<evidence type="ECO:0000256" key="9">
    <source>
        <dbReference type="ARBA" id="ARBA00023139"/>
    </source>
</evidence>
<evidence type="ECO:0000256" key="4">
    <source>
        <dbReference type="ARBA" id="ARBA00016202"/>
    </source>
</evidence>
<keyword evidence="9" id="KW-0564">Palmitate</keyword>
<keyword evidence="5" id="KW-0813">Transport</keyword>
<organism evidence="14 15">
    <name type="scientific">Thiohalorhabdus denitrificans</name>
    <dbReference type="NCBI Taxonomy" id="381306"/>
    <lineage>
        <taxon>Bacteria</taxon>
        <taxon>Pseudomonadati</taxon>
        <taxon>Pseudomonadota</taxon>
        <taxon>Gammaproteobacteria</taxon>
        <taxon>Thiohalorhabdales</taxon>
        <taxon>Thiohalorhabdaceae</taxon>
        <taxon>Thiohalorhabdus</taxon>
    </lineage>
</organism>
<evidence type="ECO:0000256" key="2">
    <source>
        <dbReference type="ARBA" id="ARBA00009696"/>
    </source>
</evidence>
<dbReference type="GO" id="GO:0009279">
    <property type="term" value="C:cell outer membrane"/>
    <property type="evidence" value="ECO:0007669"/>
    <property type="project" value="UniProtKB-SubCell"/>
</dbReference>
<protein>
    <recommendedName>
        <fullName evidence="4">Outer-membrane lipoprotein LolB</fullName>
    </recommendedName>
</protein>
<evidence type="ECO:0000256" key="1">
    <source>
        <dbReference type="ARBA" id="ARBA00004459"/>
    </source>
</evidence>
<dbReference type="PROSITE" id="PS51257">
    <property type="entry name" value="PROKAR_LIPOPROTEIN"/>
    <property type="match status" value="1"/>
</dbReference>
<evidence type="ECO:0000256" key="10">
    <source>
        <dbReference type="ARBA" id="ARBA00023186"/>
    </source>
</evidence>
<dbReference type="Pfam" id="PF03550">
    <property type="entry name" value="LolB"/>
    <property type="match status" value="1"/>
</dbReference>
<dbReference type="Proteomes" id="UP000183104">
    <property type="component" value="Unassembled WGS sequence"/>
</dbReference>
<comment type="similarity">
    <text evidence="2">Belongs to the LolB family.</text>
</comment>
<comment type="subunit">
    <text evidence="3">Monomer.</text>
</comment>
<evidence type="ECO:0000256" key="3">
    <source>
        <dbReference type="ARBA" id="ARBA00011245"/>
    </source>
</evidence>
<name>A0A0N8PNG2_9GAMM</name>
<evidence type="ECO:0000256" key="12">
    <source>
        <dbReference type="ARBA" id="ARBA00023288"/>
    </source>
</evidence>
<reference evidence="15" key="1">
    <citation type="submission" date="2016-10" db="EMBL/GenBank/DDBJ databases">
        <authorList>
            <person name="Varghese N."/>
        </authorList>
    </citation>
    <scope>NUCLEOTIDE SEQUENCE [LARGE SCALE GENOMIC DNA]</scope>
    <source>
        <strain evidence="15">HL 19</strain>
    </source>
</reference>
<feature type="chain" id="PRO_5010429604" description="Outer-membrane lipoprotein LolB" evidence="13">
    <location>
        <begin position="20"/>
        <end position="202"/>
    </location>
</feature>
<proteinExistence type="inferred from homology"/>
<comment type="subcellular location">
    <subcellularLocation>
        <location evidence="1">Cell outer membrane</location>
        <topology evidence="1">Lipid-anchor</topology>
    </subcellularLocation>
</comment>
<dbReference type="GO" id="GO:0015031">
    <property type="term" value="P:protein transport"/>
    <property type="evidence" value="ECO:0007669"/>
    <property type="project" value="UniProtKB-KW"/>
</dbReference>
<keyword evidence="6 13" id="KW-0732">Signal</keyword>
<evidence type="ECO:0000256" key="7">
    <source>
        <dbReference type="ARBA" id="ARBA00022927"/>
    </source>
</evidence>
<sequence>MRLGLLLAAGLATVLAGCAALGPQPAEDRGRAEAAYRERAGALAAPEGWRMRARVRVEGPEESGQVRLHWAHEGRSDRLQVRNPFGQTVLEIRYGPRGLQVRDSRGRTYRGATARMVLQRRLGWRVPVESMARWALGLADEGRLPEVLDDRGAPLELRSGPWRVTYGDYRQVEGIWLPGDIRLDREDAEARLLVEQWDLQGT</sequence>
<evidence type="ECO:0000313" key="14">
    <source>
        <dbReference type="EMBL" id="SCY27263.1"/>
    </source>
</evidence>
<dbReference type="STRING" id="381306.AN478_02350"/>
<evidence type="ECO:0000256" key="13">
    <source>
        <dbReference type="SAM" id="SignalP"/>
    </source>
</evidence>
<feature type="signal peptide" evidence="13">
    <location>
        <begin position="1"/>
        <end position="19"/>
    </location>
</feature>
<accession>A0A0N8PNG2</accession>